<dbReference type="AlphaFoldDB" id="A0A916SBS7"/>
<dbReference type="GO" id="GO:0005886">
    <property type="term" value="C:plasma membrane"/>
    <property type="evidence" value="ECO:0007669"/>
    <property type="project" value="UniProtKB-SubCell"/>
</dbReference>
<evidence type="ECO:0000256" key="2">
    <source>
        <dbReference type="ARBA" id="ARBA00007208"/>
    </source>
</evidence>
<dbReference type="Pfam" id="PF01203">
    <property type="entry name" value="T2SSN"/>
    <property type="match status" value="1"/>
</dbReference>
<comment type="subcellular location">
    <subcellularLocation>
        <location evidence="1">Cell inner membrane</location>
    </subcellularLocation>
</comment>
<keyword evidence="6" id="KW-0997">Cell inner membrane</keyword>
<proteinExistence type="inferred from homology"/>
<keyword evidence="13" id="KW-1185">Reference proteome</keyword>
<dbReference type="InterPro" id="IPR022792">
    <property type="entry name" value="T2SS_protein-GspN"/>
</dbReference>
<evidence type="ECO:0000256" key="1">
    <source>
        <dbReference type="ARBA" id="ARBA00004533"/>
    </source>
</evidence>
<comment type="similarity">
    <text evidence="2">Belongs to the GSP N family.</text>
</comment>
<keyword evidence="11" id="KW-0732">Signal</keyword>
<evidence type="ECO:0000256" key="6">
    <source>
        <dbReference type="ARBA" id="ARBA00022519"/>
    </source>
</evidence>
<keyword evidence="8" id="KW-0653">Protein transport</keyword>
<comment type="caution">
    <text evidence="12">The sequence shown here is derived from an EMBL/GenBank/DDBJ whole genome shotgun (WGS) entry which is preliminary data.</text>
</comment>
<feature type="signal peptide" evidence="11">
    <location>
        <begin position="1"/>
        <end position="22"/>
    </location>
</feature>
<organism evidence="12 13">
    <name type="scientific">Polaromonas eurypsychrophila</name>
    <dbReference type="NCBI Taxonomy" id="1614635"/>
    <lineage>
        <taxon>Bacteria</taxon>
        <taxon>Pseudomonadati</taxon>
        <taxon>Pseudomonadota</taxon>
        <taxon>Betaproteobacteria</taxon>
        <taxon>Burkholderiales</taxon>
        <taxon>Comamonadaceae</taxon>
        <taxon>Polaromonas</taxon>
    </lineage>
</organism>
<dbReference type="Proteomes" id="UP000620596">
    <property type="component" value="Unassembled WGS sequence"/>
</dbReference>
<accession>A0A916SBS7</accession>
<evidence type="ECO:0000256" key="3">
    <source>
        <dbReference type="ARBA" id="ARBA00021563"/>
    </source>
</evidence>
<keyword evidence="7" id="KW-0812">Transmembrane</keyword>
<evidence type="ECO:0000256" key="9">
    <source>
        <dbReference type="ARBA" id="ARBA00023136"/>
    </source>
</evidence>
<keyword evidence="5" id="KW-1003">Cell membrane</keyword>
<protein>
    <recommendedName>
        <fullName evidence="3">Type II secretion system protein N</fullName>
    </recommendedName>
    <alternativeName>
        <fullName evidence="10">General secretion pathway protein N</fullName>
    </alternativeName>
</protein>
<evidence type="ECO:0000313" key="13">
    <source>
        <dbReference type="Proteomes" id="UP000620596"/>
    </source>
</evidence>
<evidence type="ECO:0000256" key="10">
    <source>
        <dbReference type="ARBA" id="ARBA00030772"/>
    </source>
</evidence>
<evidence type="ECO:0000256" key="4">
    <source>
        <dbReference type="ARBA" id="ARBA00022448"/>
    </source>
</evidence>
<evidence type="ECO:0000256" key="11">
    <source>
        <dbReference type="SAM" id="SignalP"/>
    </source>
</evidence>
<dbReference type="GO" id="GO:0015628">
    <property type="term" value="P:protein secretion by the type II secretion system"/>
    <property type="evidence" value="ECO:0007669"/>
    <property type="project" value="InterPro"/>
</dbReference>
<feature type="chain" id="PRO_5036825474" description="Type II secretion system protein N" evidence="11">
    <location>
        <begin position="23"/>
        <end position="247"/>
    </location>
</feature>
<name>A0A916SBS7_9BURK</name>
<reference evidence="12" key="2">
    <citation type="submission" date="2020-09" db="EMBL/GenBank/DDBJ databases">
        <authorList>
            <person name="Sun Q."/>
            <person name="Zhou Y."/>
        </authorList>
    </citation>
    <scope>NUCLEOTIDE SEQUENCE</scope>
    <source>
        <strain evidence="12">CGMCC 1.15322</strain>
    </source>
</reference>
<sequence>MFGALSGLVVAAVLLAPAAWLAAALYQATSGRAQLVETIGTVWTGSGRLVLTGGSGSRDSAALPGRVRWKLRPAGFALGLALSADCCAPLPVQARAQPRWGGVRLQIFDSASEWPAPLLSGLGAPWNTVRAGGKLRLMTQGLALEWLSGQAVLAGRAELTALDLTSSLTTLKPMGSYQLSLTGGTATELKLATLEGSLQLTGTGRWVGSRLNFQGIATAAPEHEAALANLLNIIGRRDGARSIITLG</sequence>
<dbReference type="GO" id="GO:0015627">
    <property type="term" value="C:type II protein secretion system complex"/>
    <property type="evidence" value="ECO:0007669"/>
    <property type="project" value="InterPro"/>
</dbReference>
<evidence type="ECO:0000256" key="5">
    <source>
        <dbReference type="ARBA" id="ARBA00022475"/>
    </source>
</evidence>
<reference evidence="12" key="1">
    <citation type="journal article" date="2014" name="Int. J. Syst. Evol. Microbiol.">
        <title>Complete genome sequence of Corynebacterium casei LMG S-19264T (=DSM 44701T), isolated from a smear-ripened cheese.</title>
        <authorList>
            <consortium name="US DOE Joint Genome Institute (JGI-PGF)"/>
            <person name="Walter F."/>
            <person name="Albersmeier A."/>
            <person name="Kalinowski J."/>
            <person name="Ruckert C."/>
        </authorList>
    </citation>
    <scope>NUCLEOTIDE SEQUENCE</scope>
    <source>
        <strain evidence="12">CGMCC 1.15322</strain>
    </source>
</reference>
<evidence type="ECO:0000256" key="8">
    <source>
        <dbReference type="ARBA" id="ARBA00022927"/>
    </source>
</evidence>
<evidence type="ECO:0000256" key="7">
    <source>
        <dbReference type="ARBA" id="ARBA00022692"/>
    </source>
</evidence>
<keyword evidence="9" id="KW-0472">Membrane</keyword>
<gene>
    <name evidence="12" type="primary">gspN</name>
    <name evidence="12" type="ORF">GCM10011496_09090</name>
</gene>
<evidence type="ECO:0000313" key="12">
    <source>
        <dbReference type="EMBL" id="GGA90371.1"/>
    </source>
</evidence>
<keyword evidence="4" id="KW-0813">Transport</keyword>
<dbReference type="EMBL" id="BMIG01000002">
    <property type="protein sequence ID" value="GGA90371.1"/>
    <property type="molecule type" value="Genomic_DNA"/>
</dbReference>